<dbReference type="PANTHER" id="PTHR46880">
    <property type="entry name" value="RAS-ASSOCIATING DOMAIN-CONTAINING PROTEIN"/>
    <property type="match status" value="1"/>
</dbReference>
<dbReference type="EMBL" id="JBJQND010000002">
    <property type="protein sequence ID" value="KAL3886870.1"/>
    <property type="molecule type" value="Genomic_DNA"/>
</dbReference>
<evidence type="ECO:0000313" key="2">
    <source>
        <dbReference type="Proteomes" id="UP001634394"/>
    </source>
</evidence>
<accession>A0ABD3XPG6</accession>
<gene>
    <name evidence="1" type="ORF">ACJMK2_026831</name>
</gene>
<keyword evidence="2" id="KW-1185">Reference proteome</keyword>
<name>A0ABD3XPG6_SINWO</name>
<protein>
    <submittedName>
        <fullName evidence="1">Uncharacterized protein</fullName>
    </submittedName>
</protein>
<dbReference type="PANTHER" id="PTHR46880:SF9">
    <property type="entry name" value="ZINC FINGER PROTEIN 862"/>
    <property type="match status" value="1"/>
</dbReference>
<sequence>MSRTLLRKNYYQKPAKHIILKAAERSRLVHLFRNAHAVAKNNHPLSDYTWLCEIDKAKQLDIGSTYIHDKAATDFIHSITHTEKQITFNLIEYNPVFAFMMDGSTDISGDEQGTIYIRTAMKGVVKERFLNISIPNLTVFLSL</sequence>
<dbReference type="Proteomes" id="UP001634394">
    <property type="component" value="Unassembled WGS sequence"/>
</dbReference>
<proteinExistence type="predicted"/>
<organism evidence="1 2">
    <name type="scientific">Sinanodonta woodiana</name>
    <name type="common">Chinese pond mussel</name>
    <name type="synonym">Anodonta woodiana</name>
    <dbReference type="NCBI Taxonomy" id="1069815"/>
    <lineage>
        <taxon>Eukaryota</taxon>
        <taxon>Metazoa</taxon>
        <taxon>Spiralia</taxon>
        <taxon>Lophotrochozoa</taxon>
        <taxon>Mollusca</taxon>
        <taxon>Bivalvia</taxon>
        <taxon>Autobranchia</taxon>
        <taxon>Heteroconchia</taxon>
        <taxon>Palaeoheterodonta</taxon>
        <taxon>Unionida</taxon>
        <taxon>Unionoidea</taxon>
        <taxon>Unionidae</taxon>
        <taxon>Unioninae</taxon>
        <taxon>Sinanodonta</taxon>
    </lineage>
</organism>
<comment type="caution">
    <text evidence="1">The sequence shown here is derived from an EMBL/GenBank/DDBJ whole genome shotgun (WGS) entry which is preliminary data.</text>
</comment>
<dbReference type="AlphaFoldDB" id="A0ABD3XPG6"/>
<reference evidence="1 2" key="1">
    <citation type="submission" date="2024-11" db="EMBL/GenBank/DDBJ databases">
        <title>Chromosome-level genome assembly of the freshwater bivalve Anodonta woodiana.</title>
        <authorList>
            <person name="Chen X."/>
        </authorList>
    </citation>
    <scope>NUCLEOTIDE SEQUENCE [LARGE SCALE GENOMIC DNA]</scope>
    <source>
        <strain evidence="1">MN2024</strain>
        <tissue evidence="1">Gills</tissue>
    </source>
</reference>
<evidence type="ECO:0000313" key="1">
    <source>
        <dbReference type="EMBL" id="KAL3886870.1"/>
    </source>
</evidence>